<proteinExistence type="predicted"/>
<evidence type="ECO:0000313" key="3">
    <source>
        <dbReference type="Proteomes" id="UP000233551"/>
    </source>
</evidence>
<keyword evidence="3" id="KW-1185">Reference proteome</keyword>
<comment type="caution">
    <text evidence="2">The sequence shown here is derived from an EMBL/GenBank/DDBJ whole genome shotgun (WGS) entry which is preliminary data.</text>
</comment>
<dbReference type="AlphaFoldDB" id="A0A2I0I9Z0"/>
<evidence type="ECO:0000313" key="2">
    <source>
        <dbReference type="EMBL" id="PKI40500.1"/>
    </source>
</evidence>
<dbReference type="Proteomes" id="UP000233551">
    <property type="component" value="Unassembled WGS sequence"/>
</dbReference>
<organism evidence="2 3">
    <name type="scientific">Punica granatum</name>
    <name type="common">Pomegranate</name>
    <dbReference type="NCBI Taxonomy" id="22663"/>
    <lineage>
        <taxon>Eukaryota</taxon>
        <taxon>Viridiplantae</taxon>
        <taxon>Streptophyta</taxon>
        <taxon>Embryophyta</taxon>
        <taxon>Tracheophyta</taxon>
        <taxon>Spermatophyta</taxon>
        <taxon>Magnoliopsida</taxon>
        <taxon>eudicotyledons</taxon>
        <taxon>Gunneridae</taxon>
        <taxon>Pentapetalae</taxon>
        <taxon>rosids</taxon>
        <taxon>malvids</taxon>
        <taxon>Myrtales</taxon>
        <taxon>Lythraceae</taxon>
        <taxon>Punica</taxon>
    </lineage>
</organism>
<accession>A0A2I0I9Z0</accession>
<protein>
    <submittedName>
        <fullName evidence="2">Uncharacterized protein</fullName>
    </submittedName>
</protein>
<reference evidence="2 3" key="1">
    <citation type="submission" date="2017-11" db="EMBL/GenBank/DDBJ databases">
        <title>De-novo sequencing of pomegranate (Punica granatum L.) genome.</title>
        <authorList>
            <person name="Akparov Z."/>
            <person name="Amiraslanov A."/>
            <person name="Hajiyeva S."/>
            <person name="Abbasov M."/>
            <person name="Kaur K."/>
            <person name="Hamwieh A."/>
            <person name="Solovyev V."/>
            <person name="Salamov A."/>
            <person name="Braich B."/>
            <person name="Kosarev P."/>
            <person name="Mahmoud A."/>
            <person name="Hajiyev E."/>
            <person name="Babayeva S."/>
            <person name="Izzatullayeva V."/>
            <person name="Mammadov A."/>
            <person name="Mammadov A."/>
            <person name="Sharifova S."/>
            <person name="Ojaghi J."/>
            <person name="Eynullazada K."/>
            <person name="Bayramov B."/>
            <person name="Abdulazimova A."/>
            <person name="Shahmuradov I."/>
        </authorList>
    </citation>
    <scope>NUCLEOTIDE SEQUENCE [LARGE SCALE GENOMIC DNA]</scope>
    <source>
        <strain evidence="3">cv. AG2017</strain>
        <tissue evidence="2">Leaf</tissue>
    </source>
</reference>
<gene>
    <name evidence="2" type="ORF">CRG98_039136</name>
</gene>
<evidence type="ECO:0000256" key="1">
    <source>
        <dbReference type="SAM" id="MobiDB-lite"/>
    </source>
</evidence>
<sequence length="164" mass="18389">MEGKGLEPRLASLTPPSRLLTPTEDPGNLEGGVELADGWFSPLVDWNFEFEISINFGMGLLIYSPDSTSMVSGILRGCMQSWWWGRVYAKNGQKNRFIPSCQILLYIRSTGSCSEAITWDRARISMDGIKADDWLRKDYELTITDDEEGVANIDGQVFSLKEVV</sequence>
<feature type="region of interest" description="Disordered" evidence="1">
    <location>
        <begin position="1"/>
        <end position="25"/>
    </location>
</feature>
<dbReference type="EMBL" id="PGOL01003542">
    <property type="protein sequence ID" value="PKI40500.1"/>
    <property type="molecule type" value="Genomic_DNA"/>
</dbReference>
<name>A0A2I0I9Z0_PUNGR</name>